<dbReference type="Pfam" id="PF22725">
    <property type="entry name" value="GFO_IDH_MocA_C3"/>
    <property type="match status" value="1"/>
</dbReference>
<dbReference type="SUPFAM" id="SSF55347">
    <property type="entry name" value="Glyceraldehyde-3-phosphate dehydrogenase-like, C-terminal domain"/>
    <property type="match status" value="1"/>
</dbReference>
<dbReference type="SUPFAM" id="SSF51735">
    <property type="entry name" value="NAD(P)-binding Rossmann-fold domains"/>
    <property type="match status" value="1"/>
</dbReference>
<reference evidence="6" key="1">
    <citation type="journal article" date="2019" name="Int. J. Syst. Evol. Microbiol.">
        <title>The Global Catalogue of Microorganisms (GCM) 10K type strain sequencing project: providing services to taxonomists for standard genome sequencing and annotation.</title>
        <authorList>
            <consortium name="The Broad Institute Genomics Platform"/>
            <consortium name="The Broad Institute Genome Sequencing Center for Infectious Disease"/>
            <person name="Wu L."/>
            <person name="Ma J."/>
        </authorList>
    </citation>
    <scope>NUCLEOTIDE SEQUENCE [LARGE SCALE GENOMIC DNA]</scope>
    <source>
        <strain evidence="6">CCM 7480</strain>
    </source>
</reference>
<dbReference type="Gene3D" id="3.40.50.720">
    <property type="entry name" value="NAD(P)-binding Rossmann-like Domain"/>
    <property type="match status" value="1"/>
</dbReference>
<keyword evidence="2" id="KW-0560">Oxidoreductase</keyword>
<sequence>MAELIRWGILGTGGIARAFAHALRQTPDARLVAVGSRTAAGAEAFARDFDARACASYEALVAAPDVDIVYVATPHPMHAANALLALDAGKPVLCEKPFTMNLCQAEQVVALARSRQLFLMEAMWSRFMPALAQLRQIVASGEIGEVGLVQADFGFAATRDPEHRVNKRELGGGALLDLGIYPLSLACALLGPVQEVRAQAVIGDTGVDVCTGFTMLHQGGTMSISNCTLRARTPCELTISGTLGSVRMDRMFHMAQSLTVTNADGATRSVAAPFLGNGYVHEAIAAGEALRAGRIEHPLMTHDDTLAGMRILDEIRVQIGLRYEADQAGAA</sequence>
<accession>A0ABV7PF62</accession>
<dbReference type="EMBL" id="JBHRVV010000001">
    <property type="protein sequence ID" value="MFC3457809.1"/>
    <property type="molecule type" value="Genomic_DNA"/>
</dbReference>
<protein>
    <submittedName>
        <fullName evidence="5">Gfo/Idh/MocA family protein</fullName>
    </submittedName>
</protein>
<evidence type="ECO:0000259" key="3">
    <source>
        <dbReference type="Pfam" id="PF01408"/>
    </source>
</evidence>
<evidence type="ECO:0000256" key="1">
    <source>
        <dbReference type="ARBA" id="ARBA00010928"/>
    </source>
</evidence>
<evidence type="ECO:0000313" key="5">
    <source>
        <dbReference type="EMBL" id="MFC3457809.1"/>
    </source>
</evidence>
<gene>
    <name evidence="5" type="ORF">ACFOPH_06070</name>
</gene>
<dbReference type="RefSeq" id="WP_312552079.1">
    <property type="nucleotide sequence ID" value="NZ_JBHRVV010000001.1"/>
</dbReference>
<dbReference type="PANTHER" id="PTHR22604:SF105">
    <property type="entry name" value="TRANS-1,2-DIHYDROBENZENE-1,2-DIOL DEHYDROGENASE"/>
    <property type="match status" value="1"/>
</dbReference>
<comment type="similarity">
    <text evidence="1">Belongs to the Gfo/Idh/MocA family.</text>
</comment>
<evidence type="ECO:0000256" key="2">
    <source>
        <dbReference type="ARBA" id="ARBA00023002"/>
    </source>
</evidence>
<comment type="caution">
    <text evidence="5">The sequence shown here is derived from an EMBL/GenBank/DDBJ whole genome shotgun (WGS) entry which is preliminary data.</text>
</comment>
<organism evidence="5 6">
    <name type="scientific">Massilia haematophila</name>
    <dbReference type="NCBI Taxonomy" id="457923"/>
    <lineage>
        <taxon>Bacteria</taxon>
        <taxon>Pseudomonadati</taxon>
        <taxon>Pseudomonadota</taxon>
        <taxon>Betaproteobacteria</taxon>
        <taxon>Burkholderiales</taxon>
        <taxon>Oxalobacteraceae</taxon>
        <taxon>Telluria group</taxon>
        <taxon>Massilia</taxon>
    </lineage>
</organism>
<dbReference type="Proteomes" id="UP001595665">
    <property type="component" value="Unassembled WGS sequence"/>
</dbReference>
<dbReference type="Pfam" id="PF01408">
    <property type="entry name" value="GFO_IDH_MocA"/>
    <property type="match status" value="1"/>
</dbReference>
<dbReference type="Gene3D" id="3.30.360.10">
    <property type="entry name" value="Dihydrodipicolinate Reductase, domain 2"/>
    <property type="match status" value="1"/>
</dbReference>
<evidence type="ECO:0000259" key="4">
    <source>
        <dbReference type="Pfam" id="PF22725"/>
    </source>
</evidence>
<dbReference type="InterPro" id="IPR036291">
    <property type="entry name" value="NAD(P)-bd_dom_sf"/>
</dbReference>
<name>A0ABV7PF62_9BURK</name>
<dbReference type="InterPro" id="IPR000683">
    <property type="entry name" value="Gfo/Idh/MocA-like_OxRdtase_N"/>
</dbReference>
<evidence type="ECO:0000313" key="6">
    <source>
        <dbReference type="Proteomes" id="UP001595665"/>
    </source>
</evidence>
<proteinExistence type="inferred from homology"/>
<feature type="domain" description="GFO/IDH/MocA-like oxidoreductase" evidence="4">
    <location>
        <begin position="132"/>
        <end position="247"/>
    </location>
</feature>
<dbReference type="InterPro" id="IPR050984">
    <property type="entry name" value="Gfo/Idh/MocA_domain"/>
</dbReference>
<dbReference type="InterPro" id="IPR055170">
    <property type="entry name" value="GFO_IDH_MocA-like_dom"/>
</dbReference>
<keyword evidence="6" id="KW-1185">Reference proteome</keyword>
<dbReference type="PANTHER" id="PTHR22604">
    <property type="entry name" value="OXIDOREDUCTASES"/>
    <property type="match status" value="1"/>
</dbReference>
<feature type="domain" description="Gfo/Idh/MocA-like oxidoreductase N-terminal" evidence="3">
    <location>
        <begin position="5"/>
        <end position="120"/>
    </location>
</feature>